<sequence>MRARFTNQKLIVVGGTSGMGKAVARIVLEEGGRAVVIGHRDDKLQAAVAELAAFGPVDGLRADITSGTERRALEAQLHRDHADATLLVNAAGVFLPKAFLEHEERDYDLYLDINKATFFITQAVARSMVALRKGGAMVNIGSMWARQAIQATPSSAYSMAKAGLHSLTQHLAMELAGHGIRVNVVSPAVVETPIYEGFIPKEQVHSALQGFNGFHPLGRVGRVEDVAQTIAHLLSNETAWVTGAIWDVDGGVMAGRNKYS</sequence>
<dbReference type="PANTHER" id="PTHR24321:SF8">
    <property type="entry name" value="ESTRADIOL 17-BETA-DEHYDROGENASE 8-RELATED"/>
    <property type="match status" value="1"/>
</dbReference>
<evidence type="ECO:0000313" key="3">
    <source>
        <dbReference type="EMBL" id="MCY1074178.1"/>
    </source>
</evidence>
<comment type="similarity">
    <text evidence="1">Belongs to the short-chain dehydrogenases/reductases (SDR) family.</text>
</comment>
<comment type="caution">
    <text evidence="3">The sequence shown here is derived from an EMBL/GenBank/DDBJ whole genome shotgun (WGS) entry which is preliminary data.</text>
</comment>
<dbReference type="RefSeq" id="WP_267533156.1">
    <property type="nucleotide sequence ID" value="NZ_JAPNKA010000001.1"/>
</dbReference>
<evidence type="ECO:0000313" key="4">
    <source>
        <dbReference type="Proteomes" id="UP001207654"/>
    </source>
</evidence>
<keyword evidence="2" id="KW-0560">Oxidoreductase</keyword>
<dbReference type="PANTHER" id="PTHR24321">
    <property type="entry name" value="DEHYDROGENASES, SHORT CHAIN"/>
    <property type="match status" value="1"/>
</dbReference>
<keyword evidence="4" id="KW-1185">Reference proteome</keyword>
<dbReference type="Proteomes" id="UP001207654">
    <property type="component" value="Unassembled WGS sequence"/>
</dbReference>
<dbReference type="InterPro" id="IPR002347">
    <property type="entry name" value="SDR_fam"/>
</dbReference>
<dbReference type="Pfam" id="PF13561">
    <property type="entry name" value="adh_short_C2"/>
    <property type="match status" value="1"/>
</dbReference>
<accession>A0ABT3ZXQ6</accession>
<dbReference type="SUPFAM" id="SSF51735">
    <property type="entry name" value="NAD(P)-binding Rossmann-fold domains"/>
    <property type="match status" value="1"/>
</dbReference>
<dbReference type="PRINTS" id="PR00080">
    <property type="entry name" value="SDRFAMILY"/>
</dbReference>
<dbReference type="Gene3D" id="3.40.50.720">
    <property type="entry name" value="NAD(P)-binding Rossmann-like Domain"/>
    <property type="match status" value="1"/>
</dbReference>
<evidence type="ECO:0000256" key="2">
    <source>
        <dbReference type="ARBA" id="ARBA00023002"/>
    </source>
</evidence>
<dbReference type="EMBL" id="JAPNKA010000001">
    <property type="protein sequence ID" value="MCY1074178.1"/>
    <property type="molecule type" value="Genomic_DNA"/>
</dbReference>
<organism evidence="3 4">
    <name type="scientific">Archangium lansingense</name>
    <dbReference type="NCBI Taxonomy" id="2995310"/>
    <lineage>
        <taxon>Bacteria</taxon>
        <taxon>Pseudomonadati</taxon>
        <taxon>Myxococcota</taxon>
        <taxon>Myxococcia</taxon>
        <taxon>Myxococcales</taxon>
        <taxon>Cystobacterineae</taxon>
        <taxon>Archangiaceae</taxon>
        <taxon>Archangium</taxon>
    </lineage>
</organism>
<dbReference type="PRINTS" id="PR00081">
    <property type="entry name" value="GDHRDH"/>
</dbReference>
<reference evidence="3 4" key="1">
    <citation type="submission" date="2022-11" db="EMBL/GenBank/DDBJ databases">
        <title>Minimal conservation of predation-associated metabolite biosynthetic gene clusters underscores biosynthetic potential of Myxococcota including descriptions for ten novel species: Archangium lansinium sp. nov., Myxococcus landrumus sp. nov., Nannocystis bai.</title>
        <authorList>
            <person name="Ahearne A."/>
            <person name="Stevens C."/>
            <person name="Phillips K."/>
        </authorList>
    </citation>
    <scope>NUCLEOTIDE SEQUENCE [LARGE SCALE GENOMIC DNA]</scope>
    <source>
        <strain evidence="3 4">MIWBW</strain>
    </source>
</reference>
<gene>
    <name evidence="3" type="ORF">OV287_06740</name>
</gene>
<name>A0ABT3ZXQ6_9BACT</name>
<proteinExistence type="inferred from homology"/>
<protein>
    <submittedName>
        <fullName evidence="3">SDR family NAD(P)-dependent oxidoreductase</fullName>
    </submittedName>
</protein>
<dbReference type="CDD" id="cd05233">
    <property type="entry name" value="SDR_c"/>
    <property type="match status" value="1"/>
</dbReference>
<evidence type="ECO:0000256" key="1">
    <source>
        <dbReference type="ARBA" id="ARBA00006484"/>
    </source>
</evidence>
<dbReference type="InterPro" id="IPR036291">
    <property type="entry name" value="NAD(P)-bd_dom_sf"/>
</dbReference>